<keyword evidence="2" id="KW-1185">Reference proteome</keyword>
<organism evidence="1 2">
    <name type="scientific">Apilactobacillus micheneri</name>
    <dbReference type="NCBI Taxonomy" id="1899430"/>
    <lineage>
        <taxon>Bacteria</taxon>
        <taxon>Bacillati</taxon>
        <taxon>Bacillota</taxon>
        <taxon>Bacilli</taxon>
        <taxon>Lactobacillales</taxon>
        <taxon>Lactobacillaceae</taxon>
        <taxon>Apilactobacillus</taxon>
    </lineage>
</organism>
<evidence type="ECO:0000313" key="2">
    <source>
        <dbReference type="Proteomes" id="UP000777560"/>
    </source>
</evidence>
<protein>
    <submittedName>
        <fullName evidence="1">Uncharacterized protein</fullName>
    </submittedName>
</protein>
<sequence length="230" mass="26159">MDMSDKTMQKNIINKLPAIFNSEDDSNNQKILQIMGQQFNYNKNNLINDHNATKLSNARGQNLTDLATDYGITRVDDDDDFLKFQIDWQQLKANTPPTMNGLKLLISKLLNIDLQDFDILPTDNPKEIKIVGIPFDFNSGKHTSLKRKILNDSIQSILSAEYKLDNIEYSKSSNGNLFYGMIGRHEVVKKSKLVQLLPFNQSNSSYSDSYVGLTSQKVKFKKSNISNLDL</sequence>
<dbReference type="Proteomes" id="UP000777560">
    <property type="component" value="Unassembled WGS sequence"/>
</dbReference>
<gene>
    <name evidence="1" type="ORF">DY114_07400</name>
</gene>
<evidence type="ECO:0000313" key="1">
    <source>
        <dbReference type="EMBL" id="TPR23126.1"/>
    </source>
</evidence>
<reference evidence="1 2" key="1">
    <citation type="submission" date="2018-08" db="EMBL/GenBank/DDBJ databases">
        <title>Comparative genomics of wild bee and flower associated Lactobacillus reveals potential adaptation to the bee host.</title>
        <authorList>
            <person name="Vuong H.Q."/>
            <person name="Mcfrederick Q.S."/>
        </authorList>
    </citation>
    <scope>NUCLEOTIDE SEQUENCE [LARGE SCALE GENOMIC DNA]</scope>
    <source>
        <strain evidence="1 2">HV_13</strain>
    </source>
</reference>
<name>A0ABY2YVN2_9LACO</name>
<accession>A0ABY2YVN2</accession>
<dbReference type="EMBL" id="QUAV01000006">
    <property type="protein sequence ID" value="TPR23126.1"/>
    <property type="molecule type" value="Genomic_DNA"/>
</dbReference>
<comment type="caution">
    <text evidence="1">The sequence shown here is derived from an EMBL/GenBank/DDBJ whole genome shotgun (WGS) entry which is preliminary data.</text>
</comment>
<proteinExistence type="predicted"/>